<evidence type="ECO:0000256" key="1">
    <source>
        <dbReference type="SAM" id="MobiDB-lite"/>
    </source>
</evidence>
<dbReference type="EMBL" id="CP018477">
    <property type="protein sequence ID" value="ASV73543.1"/>
    <property type="molecule type" value="Genomic_DNA"/>
</dbReference>
<dbReference type="AlphaFoldDB" id="A0A286RC54"/>
<gene>
    <name evidence="2" type="ORF">THTE_0941</name>
</gene>
<keyword evidence="3" id="KW-1185">Reference proteome</keyword>
<protein>
    <submittedName>
        <fullName evidence="2">Uncharacterized protein</fullName>
    </submittedName>
</protein>
<evidence type="ECO:0000313" key="2">
    <source>
        <dbReference type="EMBL" id="ASV73543.1"/>
    </source>
</evidence>
<evidence type="ECO:0000313" key="3">
    <source>
        <dbReference type="Proteomes" id="UP000215086"/>
    </source>
</evidence>
<name>A0A286RC54_9BACT</name>
<proteinExistence type="predicted"/>
<sequence>MQTAPRSRQADIVYRGRCFHSQAGSFPHSTPHPCDTNSLIISSSRAKSKRISALAWRDYRCGVSLKHSEDGYPFGQMREEMEEPNELTPRPRNFLGMRIATLNASLRRDPTPFCGKG</sequence>
<organism evidence="2 3">
    <name type="scientific">Thermogutta terrifontis</name>
    <dbReference type="NCBI Taxonomy" id="1331910"/>
    <lineage>
        <taxon>Bacteria</taxon>
        <taxon>Pseudomonadati</taxon>
        <taxon>Planctomycetota</taxon>
        <taxon>Planctomycetia</taxon>
        <taxon>Pirellulales</taxon>
        <taxon>Thermoguttaceae</taxon>
        <taxon>Thermogutta</taxon>
    </lineage>
</organism>
<dbReference type="KEGG" id="ttf:THTE_0941"/>
<reference evidence="2 3" key="1">
    <citation type="journal article" name="Front. Microbiol.">
        <title>Sugar Metabolism of the First Thermophilic Planctomycete Thermogutta terrifontis: Comparative Genomic and Transcriptomic Approaches.</title>
        <authorList>
            <person name="Elcheninov A.G."/>
            <person name="Menzel P."/>
            <person name="Gudbergsdottir S.R."/>
            <person name="Slesarev A.I."/>
            <person name="Kadnikov V.V."/>
            <person name="Krogh A."/>
            <person name="Bonch-Osmolovskaya E.A."/>
            <person name="Peng X."/>
            <person name="Kublanov I.V."/>
        </authorList>
    </citation>
    <scope>NUCLEOTIDE SEQUENCE [LARGE SCALE GENOMIC DNA]</scope>
    <source>
        <strain evidence="2 3">R1</strain>
    </source>
</reference>
<feature type="region of interest" description="Disordered" evidence="1">
    <location>
        <begin position="72"/>
        <end position="91"/>
    </location>
</feature>
<dbReference type="Proteomes" id="UP000215086">
    <property type="component" value="Chromosome"/>
</dbReference>
<accession>A0A286RC54</accession>